<sequence length="226" mass="24603">MSPLYGMDLTQFSLARLKAVFTSGDLLPSRKLLSEAVEERFAILEQMGLHHVQDVIDALSTPKKIKAFSQASGLSEDYLTLLRRQANSYIPNPIALKDIPGVDPAHTQALAALGLRDTRQLFARVCSRAGRAALQAESGLPAEALLELTRLADVSRAGWVGPVFARLLLEAGADSIESLVASQPAELFEHLMAANQRLQLTKALFTPKDVAACITYARELPDRVEI</sequence>
<dbReference type="InterPro" id="IPR025567">
    <property type="entry name" value="DUF4332"/>
</dbReference>
<organism evidence="2 3">
    <name type="scientific">Ornatilinea apprima</name>
    <dbReference type="NCBI Taxonomy" id="1134406"/>
    <lineage>
        <taxon>Bacteria</taxon>
        <taxon>Bacillati</taxon>
        <taxon>Chloroflexota</taxon>
        <taxon>Anaerolineae</taxon>
        <taxon>Anaerolineales</taxon>
        <taxon>Anaerolineaceae</taxon>
        <taxon>Ornatilinea</taxon>
    </lineage>
</organism>
<evidence type="ECO:0000259" key="1">
    <source>
        <dbReference type="Pfam" id="PF14229"/>
    </source>
</evidence>
<keyword evidence="3" id="KW-1185">Reference proteome</keyword>
<feature type="domain" description="DUF4332" evidence="1">
    <location>
        <begin position="101"/>
        <end position="220"/>
    </location>
</feature>
<proteinExistence type="predicted"/>
<comment type="caution">
    <text evidence="2">The sequence shown here is derived from an EMBL/GenBank/DDBJ whole genome shotgun (WGS) entry which is preliminary data.</text>
</comment>
<evidence type="ECO:0000313" key="2">
    <source>
        <dbReference type="EMBL" id="KPL79385.1"/>
    </source>
</evidence>
<name>A0A0P6XHT2_9CHLR</name>
<accession>A0A0P6XHT2</accession>
<dbReference type="AlphaFoldDB" id="A0A0P6XHT2"/>
<evidence type="ECO:0000313" key="3">
    <source>
        <dbReference type="Proteomes" id="UP000050417"/>
    </source>
</evidence>
<dbReference type="Proteomes" id="UP000050417">
    <property type="component" value="Unassembled WGS sequence"/>
</dbReference>
<dbReference type="OrthoDB" id="8478928at2"/>
<reference evidence="2 3" key="1">
    <citation type="submission" date="2015-07" db="EMBL/GenBank/DDBJ databases">
        <title>Genome sequence of Ornatilinea apprima DSM 23815.</title>
        <authorList>
            <person name="Hemp J."/>
            <person name="Ward L.M."/>
            <person name="Pace L.A."/>
            <person name="Fischer W.W."/>
        </authorList>
    </citation>
    <scope>NUCLEOTIDE SEQUENCE [LARGE SCALE GENOMIC DNA]</scope>
    <source>
        <strain evidence="2 3">P3M-1</strain>
    </source>
</reference>
<dbReference type="STRING" id="1134406.ADN00_02835"/>
<dbReference type="EMBL" id="LGCL01000013">
    <property type="protein sequence ID" value="KPL79385.1"/>
    <property type="molecule type" value="Genomic_DNA"/>
</dbReference>
<protein>
    <recommendedName>
        <fullName evidence="1">DUF4332 domain-containing protein</fullName>
    </recommendedName>
</protein>
<gene>
    <name evidence="2" type="ORF">ADN00_02835</name>
</gene>
<dbReference type="RefSeq" id="WP_075061445.1">
    <property type="nucleotide sequence ID" value="NZ_LGCL01000013.1"/>
</dbReference>
<dbReference type="Pfam" id="PF14229">
    <property type="entry name" value="DUF4332"/>
    <property type="match status" value="1"/>
</dbReference>